<dbReference type="EMBL" id="CP043529">
    <property type="protein sequence ID" value="QEW35373.1"/>
    <property type="molecule type" value="Genomic_DNA"/>
</dbReference>
<reference evidence="1 2" key="1">
    <citation type="submission" date="2019-09" db="EMBL/GenBank/DDBJ databases">
        <title>Commensal-derived Metabolites Govern Vibrio cholerae Pathogenesis in Host.</title>
        <authorList>
            <person name="Yoon S.S."/>
            <person name="Yoon M.Y."/>
        </authorList>
    </citation>
    <scope>NUCLEOTIDE SEQUENCE [LARGE SCALE GENOMIC DNA]</scope>
    <source>
        <strain evidence="1 2">VIC01</strain>
    </source>
</reference>
<name>A0A5P3AQN0_PHOVU</name>
<evidence type="ECO:0000313" key="2">
    <source>
        <dbReference type="Proteomes" id="UP000326091"/>
    </source>
</evidence>
<gene>
    <name evidence="1" type="ORF">VIC01_00855</name>
</gene>
<organism evidence="1 2">
    <name type="scientific">Phocaeicola vulgatus</name>
    <name type="common">Bacteroides vulgatus</name>
    <dbReference type="NCBI Taxonomy" id="821"/>
    <lineage>
        <taxon>Bacteria</taxon>
        <taxon>Pseudomonadati</taxon>
        <taxon>Bacteroidota</taxon>
        <taxon>Bacteroidia</taxon>
        <taxon>Bacteroidales</taxon>
        <taxon>Bacteroidaceae</taxon>
        <taxon>Phocaeicola</taxon>
    </lineage>
</organism>
<dbReference type="AlphaFoldDB" id="A0A5P3AQN0"/>
<evidence type="ECO:0000313" key="1">
    <source>
        <dbReference type="EMBL" id="QEW35373.1"/>
    </source>
</evidence>
<sequence>MLLYSQIIARLPLFFPECSSISGKVCVTPPVAVSRFSQGKGRQYRRTWIWAKQPAYAMQREQESLHHSRREKWFHAGVRHEKGAPGQFFSLSHMHYVGRSFRLLNPSYVRPCAFGAFFRQKISPYGNFLPETEGKTRSPAGTDEL</sequence>
<proteinExistence type="predicted"/>
<dbReference type="Proteomes" id="UP000326091">
    <property type="component" value="Chromosome"/>
</dbReference>
<protein>
    <submittedName>
        <fullName evidence="1">Uncharacterized protein</fullName>
    </submittedName>
</protein>
<accession>A0A5P3AQN0</accession>